<comment type="caution">
    <text evidence="5">The sequence shown here is derived from an EMBL/GenBank/DDBJ whole genome shotgun (WGS) entry which is preliminary data.</text>
</comment>
<dbReference type="EMBL" id="BAAAZI010000006">
    <property type="protein sequence ID" value="GAA4137111.1"/>
    <property type="molecule type" value="Genomic_DNA"/>
</dbReference>
<keyword evidence="2" id="KW-0201">Cytochrome c-type biogenesis</keyword>
<accession>A0ABP7YJL5</accession>
<dbReference type="RefSeq" id="WP_344673793.1">
    <property type="nucleotide sequence ID" value="NZ_BAAAZI010000006.1"/>
</dbReference>
<name>A0ABP7YJL5_9SPHI</name>
<sequence length="199" mass="22693">MTEKKKSKKNLISNIIFVVLIGLLIWPTSRSYIHQGMMKIGFFRPNVEKGQVKPEELSSMEANPESMLITDAQGKQINTTDLKGKVVFVNLWATWCGPCRAEMPTIQKLYDKYKDNDKVAFVLLEIEGNKDGGLKFMQQEQLTLPIYFPASELPKGWTSDQIPVSLVLNKNGVRVFKHVGMADYSTKDFEEYIVKLINE</sequence>
<evidence type="ECO:0000313" key="6">
    <source>
        <dbReference type="Proteomes" id="UP001500101"/>
    </source>
</evidence>
<proteinExistence type="predicted"/>
<dbReference type="Proteomes" id="UP001500101">
    <property type="component" value="Unassembled WGS sequence"/>
</dbReference>
<dbReference type="InterPro" id="IPR036249">
    <property type="entry name" value="Thioredoxin-like_sf"/>
</dbReference>
<reference evidence="6" key="1">
    <citation type="journal article" date="2019" name="Int. J. Syst. Evol. Microbiol.">
        <title>The Global Catalogue of Microorganisms (GCM) 10K type strain sequencing project: providing services to taxonomists for standard genome sequencing and annotation.</title>
        <authorList>
            <consortium name="The Broad Institute Genomics Platform"/>
            <consortium name="The Broad Institute Genome Sequencing Center for Infectious Disease"/>
            <person name="Wu L."/>
            <person name="Ma J."/>
        </authorList>
    </citation>
    <scope>NUCLEOTIDE SEQUENCE [LARGE SCALE GENOMIC DNA]</scope>
    <source>
        <strain evidence="6">JCM 16704</strain>
    </source>
</reference>
<dbReference type="Gene3D" id="3.40.30.10">
    <property type="entry name" value="Glutaredoxin"/>
    <property type="match status" value="1"/>
</dbReference>
<dbReference type="SUPFAM" id="SSF52833">
    <property type="entry name" value="Thioredoxin-like"/>
    <property type="match status" value="1"/>
</dbReference>
<dbReference type="CDD" id="cd02966">
    <property type="entry name" value="TlpA_like_family"/>
    <property type="match status" value="1"/>
</dbReference>
<dbReference type="InterPro" id="IPR017937">
    <property type="entry name" value="Thioredoxin_CS"/>
</dbReference>
<dbReference type="InterPro" id="IPR013766">
    <property type="entry name" value="Thioredoxin_domain"/>
</dbReference>
<comment type="subcellular location">
    <subcellularLocation>
        <location evidence="1">Cell envelope</location>
    </subcellularLocation>
</comment>
<dbReference type="InterPro" id="IPR013740">
    <property type="entry name" value="Redoxin"/>
</dbReference>
<evidence type="ECO:0000256" key="1">
    <source>
        <dbReference type="ARBA" id="ARBA00004196"/>
    </source>
</evidence>
<evidence type="ECO:0000256" key="2">
    <source>
        <dbReference type="ARBA" id="ARBA00022748"/>
    </source>
</evidence>
<dbReference type="InterPro" id="IPR050553">
    <property type="entry name" value="Thioredoxin_ResA/DsbE_sf"/>
</dbReference>
<dbReference type="PROSITE" id="PS00194">
    <property type="entry name" value="THIOREDOXIN_1"/>
    <property type="match status" value="1"/>
</dbReference>
<evidence type="ECO:0000313" key="5">
    <source>
        <dbReference type="EMBL" id="GAA4137111.1"/>
    </source>
</evidence>
<gene>
    <name evidence="5" type="ORF">GCM10022216_12820</name>
</gene>
<dbReference type="Pfam" id="PF08534">
    <property type="entry name" value="Redoxin"/>
    <property type="match status" value="1"/>
</dbReference>
<keyword evidence="3" id="KW-0676">Redox-active center</keyword>
<organism evidence="5 6">
    <name type="scientific">Sphingobacterium kyonggiense</name>
    <dbReference type="NCBI Taxonomy" id="714075"/>
    <lineage>
        <taxon>Bacteria</taxon>
        <taxon>Pseudomonadati</taxon>
        <taxon>Bacteroidota</taxon>
        <taxon>Sphingobacteriia</taxon>
        <taxon>Sphingobacteriales</taxon>
        <taxon>Sphingobacteriaceae</taxon>
        <taxon>Sphingobacterium</taxon>
    </lineage>
</organism>
<evidence type="ECO:0000259" key="4">
    <source>
        <dbReference type="PROSITE" id="PS51352"/>
    </source>
</evidence>
<dbReference type="PANTHER" id="PTHR42852">
    <property type="entry name" value="THIOL:DISULFIDE INTERCHANGE PROTEIN DSBE"/>
    <property type="match status" value="1"/>
</dbReference>
<keyword evidence="6" id="KW-1185">Reference proteome</keyword>
<evidence type="ECO:0000256" key="3">
    <source>
        <dbReference type="ARBA" id="ARBA00023284"/>
    </source>
</evidence>
<feature type="domain" description="Thioredoxin" evidence="4">
    <location>
        <begin position="57"/>
        <end position="198"/>
    </location>
</feature>
<protein>
    <recommendedName>
        <fullName evidence="4">Thioredoxin domain-containing protein</fullName>
    </recommendedName>
</protein>
<dbReference type="PANTHER" id="PTHR42852:SF17">
    <property type="entry name" value="THIOREDOXIN-LIKE PROTEIN HI_1115"/>
    <property type="match status" value="1"/>
</dbReference>
<dbReference type="PROSITE" id="PS51352">
    <property type="entry name" value="THIOREDOXIN_2"/>
    <property type="match status" value="1"/>
</dbReference>